<organism evidence="2 3">
    <name type="scientific">Nocardia terpenica</name>
    <dbReference type="NCBI Taxonomy" id="455432"/>
    <lineage>
        <taxon>Bacteria</taxon>
        <taxon>Bacillati</taxon>
        <taxon>Actinomycetota</taxon>
        <taxon>Actinomycetes</taxon>
        <taxon>Mycobacteriales</taxon>
        <taxon>Nocardiaceae</taxon>
        <taxon>Nocardia</taxon>
    </lineage>
</organism>
<sequence>MLCPVDTRNQPPHHRSIWLDWLRDVSGRASAATLGAAIGRSPSYAERHLRVANPSPEAVVAFAHAFDQNPAHALRKAGYLSAGEVMADAATLDMQDMSTYDLASLALAATTEMHRRMRENGQPQQGSLVTRGEHDTTSSTPEDGTRQPDTGKGRRRLSKAELRRGMLR</sequence>
<proteinExistence type="predicted"/>
<dbReference type="EMBL" id="CP023778">
    <property type="protein sequence ID" value="ATL70755.1"/>
    <property type="molecule type" value="Genomic_DNA"/>
</dbReference>
<dbReference type="AlphaFoldDB" id="A0A291RTT7"/>
<accession>A0A291RTT7</accession>
<dbReference type="Proteomes" id="UP000221961">
    <property type="component" value="Chromosome"/>
</dbReference>
<feature type="region of interest" description="Disordered" evidence="1">
    <location>
        <begin position="117"/>
        <end position="168"/>
    </location>
</feature>
<dbReference type="KEGG" id="ntp:CRH09_35820"/>
<evidence type="ECO:0000313" key="2">
    <source>
        <dbReference type="EMBL" id="ATL70755.1"/>
    </source>
</evidence>
<name>A0A291RTT7_9NOCA</name>
<evidence type="ECO:0000256" key="1">
    <source>
        <dbReference type="SAM" id="MobiDB-lite"/>
    </source>
</evidence>
<reference evidence="2 3" key="1">
    <citation type="submission" date="2017-10" db="EMBL/GenBank/DDBJ databases">
        <title>Comparative genomics between pathogenic Norcardia.</title>
        <authorList>
            <person name="Zeng L."/>
        </authorList>
    </citation>
    <scope>NUCLEOTIDE SEQUENCE [LARGE SCALE GENOMIC DNA]</scope>
    <source>
        <strain evidence="2 3">NC_YFY_NT001</strain>
    </source>
</reference>
<protein>
    <submittedName>
        <fullName evidence="2">Uncharacterized protein</fullName>
    </submittedName>
</protein>
<evidence type="ECO:0000313" key="3">
    <source>
        <dbReference type="Proteomes" id="UP000221961"/>
    </source>
</evidence>
<feature type="compositionally biased region" description="Basic and acidic residues" evidence="1">
    <location>
        <begin position="143"/>
        <end position="168"/>
    </location>
</feature>
<gene>
    <name evidence="2" type="ORF">CRH09_35820</name>
</gene>